<evidence type="ECO:0000256" key="4">
    <source>
        <dbReference type="ARBA" id="ARBA00048460"/>
    </source>
</evidence>
<reference evidence="8 9" key="1">
    <citation type="submission" date="2024-10" db="EMBL/GenBank/DDBJ databases">
        <title>Updated reference genomes for cyclostephanoid diatoms.</title>
        <authorList>
            <person name="Roberts W.R."/>
            <person name="Alverson A.J."/>
        </authorList>
    </citation>
    <scope>NUCLEOTIDE SEQUENCE [LARGE SCALE GENOMIC DNA]</scope>
    <source>
        <strain evidence="8 9">AJA232-27</strain>
    </source>
</reference>
<dbReference type="PROSITE" id="PS50005">
    <property type="entry name" value="TPR"/>
    <property type="match status" value="1"/>
</dbReference>
<dbReference type="SMART" id="SM00028">
    <property type="entry name" value="TPR"/>
    <property type="match status" value="2"/>
</dbReference>
<keyword evidence="9" id="KW-1185">Reference proteome</keyword>
<dbReference type="EC" id="2.8.2.20" evidence="2"/>
<evidence type="ECO:0000313" key="9">
    <source>
        <dbReference type="Proteomes" id="UP001530293"/>
    </source>
</evidence>
<evidence type="ECO:0000256" key="5">
    <source>
        <dbReference type="PROSITE-ProRule" id="PRU00339"/>
    </source>
</evidence>
<evidence type="ECO:0000256" key="6">
    <source>
        <dbReference type="SAM" id="MobiDB-lite"/>
    </source>
</evidence>
<keyword evidence="7" id="KW-0812">Transmembrane</keyword>
<dbReference type="GO" id="GO:0005794">
    <property type="term" value="C:Golgi apparatus"/>
    <property type="evidence" value="ECO:0007669"/>
    <property type="project" value="UniProtKB-ARBA"/>
</dbReference>
<evidence type="ECO:0000256" key="3">
    <source>
        <dbReference type="ARBA" id="ARBA00022679"/>
    </source>
</evidence>
<dbReference type="InterPro" id="IPR027417">
    <property type="entry name" value="P-loop_NTPase"/>
</dbReference>
<feature type="repeat" description="TPR" evidence="5">
    <location>
        <begin position="268"/>
        <end position="301"/>
    </location>
</feature>
<keyword evidence="3" id="KW-0808">Transferase</keyword>
<keyword evidence="7" id="KW-1133">Transmembrane helix</keyword>
<feature type="compositionally biased region" description="Polar residues" evidence="6">
    <location>
        <begin position="99"/>
        <end position="115"/>
    </location>
</feature>
<feature type="region of interest" description="Disordered" evidence="6">
    <location>
        <begin position="98"/>
        <end position="157"/>
    </location>
</feature>
<dbReference type="AlphaFoldDB" id="A0ABD3MH60"/>
<evidence type="ECO:0000256" key="7">
    <source>
        <dbReference type="SAM" id="Phobius"/>
    </source>
</evidence>
<evidence type="ECO:0000313" key="8">
    <source>
        <dbReference type="EMBL" id="KAL3763284.1"/>
    </source>
</evidence>
<dbReference type="Gene3D" id="3.40.50.300">
    <property type="entry name" value="P-loop containing nucleotide triphosphate hydrolases"/>
    <property type="match status" value="1"/>
</dbReference>
<dbReference type="PANTHER" id="PTHR12788:SF10">
    <property type="entry name" value="PROTEIN-TYROSINE SULFOTRANSFERASE"/>
    <property type="match status" value="1"/>
</dbReference>
<dbReference type="EMBL" id="JALLBG020000124">
    <property type="protein sequence ID" value="KAL3763284.1"/>
    <property type="molecule type" value="Genomic_DNA"/>
</dbReference>
<dbReference type="Proteomes" id="UP001530293">
    <property type="component" value="Unassembled WGS sequence"/>
</dbReference>
<dbReference type="GO" id="GO:0008476">
    <property type="term" value="F:protein-tyrosine sulfotransferase activity"/>
    <property type="evidence" value="ECO:0007669"/>
    <property type="project" value="UniProtKB-EC"/>
</dbReference>
<protein>
    <recommendedName>
        <fullName evidence="2">protein-tyrosine sulfotransferase</fullName>
        <ecNumber evidence="2">2.8.2.20</ecNumber>
    </recommendedName>
</protein>
<organism evidence="8 9">
    <name type="scientific">Discostella pseudostelligera</name>
    <dbReference type="NCBI Taxonomy" id="259834"/>
    <lineage>
        <taxon>Eukaryota</taxon>
        <taxon>Sar</taxon>
        <taxon>Stramenopiles</taxon>
        <taxon>Ochrophyta</taxon>
        <taxon>Bacillariophyta</taxon>
        <taxon>Coscinodiscophyceae</taxon>
        <taxon>Thalassiosirophycidae</taxon>
        <taxon>Stephanodiscales</taxon>
        <taxon>Stephanodiscaceae</taxon>
        <taxon>Discostella</taxon>
    </lineage>
</organism>
<dbReference type="InterPro" id="IPR019734">
    <property type="entry name" value="TPR_rpt"/>
</dbReference>
<dbReference type="Pfam" id="PF13469">
    <property type="entry name" value="Sulfotransfer_3"/>
    <property type="match status" value="1"/>
</dbReference>
<keyword evidence="5" id="KW-0802">TPR repeat</keyword>
<dbReference type="Gene3D" id="1.25.40.10">
    <property type="entry name" value="Tetratricopeptide repeat domain"/>
    <property type="match status" value="1"/>
</dbReference>
<sequence length="738" mass="83548">MARNNGAAASQPSRTHLISSTAMLKAKTNGVTRQESNWSQSSPRPSTWLIFLFHFALPMTLLLIVSNVVDDIYGAFTSLVAESTPLVHYDEAVKPPTTFPSISNYEEGSNSVIDQQSKRRSQDNILKQQLNKHDGTNNNNKVKSNNKGTGPQSSPLYKDMETNIIMLRSKYEESRNTPSEILAAIRYADYLKYRDTTIHDGGTYQMDAIKVYSRAIELLQDEYRQKIDNGEEVRLSEGATSSPVVGYSGLNREMFLDYDSKSTEGRLCATYTSLGKVFFMSNMFGRAVQSYDACLSYDPYYLDALTSRAQALLILGKFNEAGTDYKLVLELDTNRLFVDAVTGLSKVLTAKEDAITEGWDYLVNILEQDLPRLKETYENAKLSNNDGRVKHYVDGLKRVHHAMFAYHDVKTKNASAAWEHLLKGNMYKLSTVAPFDAAFEKDRVRRLKQVFTPNFFPKGVGSQTRTPIFIIGFVRSGSTLLERILDSHPLIVGTGEDSVFNGRLDFIRNEIVQASTTGSANDLQIKVKQLADDVVSDMKSRWEVIEDNMHDESEISDKPSKITRPNPTRFADKMLTNYMNVGFIHMLFPNALILHVAREPMDTIFSAFKHDFPPGGLDYTADFAGLAQLYHSYREVMRHWDAVLPGRVTHIRYEDMVTDLPNVAPKIIDAVGVPWDPTVLDFHKKKQAVNTLSTTQVRKGLYSHHFKEWKRYEEYLHPLLDLVGSEVEYDLKTTLPGY</sequence>
<comment type="caution">
    <text evidence="8">The sequence shown here is derived from an EMBL/GenBank/DDBJ whole genome shotgun (WGS) entry which is preliminary data.</text>
</comment>
<dbReference type="InterPro" id="IPR026634">
    <property type="entry name" value="TPST-like"/>
</dbReference>
<feature type="transmembrane region" description="Helical" evidence="7">
    <location>
        <begin position="48"/>
        <end position="69"/>
    </location>
</feature>
<comment type="catalytic activity">
    <reaction evidence="4">
        <text>L-tyrosyl-[protein] + 3'-phosphoadenylyl sulfate = O-sulfo-L-tyrosine-[protein] + adenosine 3',5'-bisphosphate + H(+)</text>
        <dbReference type="Rhea" id="RHEA:16801"/>
        <dbReference type="Rhea" id="RHEA-COMP:10136"/>
        <dbReference type="Rhea" id="RHEA-COMP:11688"/>
        <dbReference type="ChEBI" id="CHEBI:15378"/>
        <dbReference type="ChEBI" id="CHEBI:46858"/>
        <dbReference type="ChEBI" id="CHEBI:58339"/>
        <dbReference type="ChEBI" id="CHEBI:58343"/>
        <dbReference type="ChEBI" id="CHEBI:65286"/>
        <dbReference type="EC" id="2.8.2.20"/>
    </reaction>
</comment>
<dbReference type="PANTHER" id="PTHR12788">
    <property type="entry name" value="PROTEIN-TYROSINE SULFOTRANSFERASE 2"/>
    <property type="match status" value="1"/>
</dbReference>
<accession>A0ABD3MH60</accession>
<dbReference type="SUPFAM" id="SSF52540">
    <property type="entry name" value="P-loop containing nucleoside triphosphate hydrolases"/>
    <property type="match status" value="1"/>
</dbReference>
<keyword evidence="7" id="KW-0472">Membrane</keyword>
<comment type="similarity">
    <text evidence="1">Belongs to the protein sulfotransferase family.</text>
</comment>
<dbReference type="InterPro" id="IPR011990">
    <property type="entry name" value="TPR-like_helical_dom_sf"/>
</dbReference>
<evidence type="ECO:0000256" key="2">
    <source>
        <dbReference type="ARBA" id="ARBA00013262"/>
    </source>
</evidence>
<evidence type="ECO:0000256" key="1">
    <source>
        <dbReference type="ARBA" id="ARBA00009988"/>
    </source>
</evidence>
<dbReference type="SUPFAM" id="SSF48452">
    <property type="entry name" value="TPR-like"/>
    <property type="match status" value="1"/>
</dbReference>
<proteinExistence type="inferred from homology"/>
<name>A0ABD3MH60_9STRA</name>
<feature type="compositionally biased region" description="Low complexity" evidence="6">
    <location>
        <begin position="137"/>
        <end position="147"/>
    </location>
</feature>
<gene>
    <name evidence="8" type="ORF">ACHAWU_008987</name>
</gene>